<evidence type="ECO:0000313" key="1">
    <source>
        <dbReference type="EMBL" id="KAL3779270.1"/>
    </source>
</evidence>
<keyword evidence="2" id="KW-1185">Reference proteome</keyword>
<dbReference type="EMBL" id="JALLPJ020000943">
    <property type="protein sequence ID" value="KAL3779270.1"/>
    <property type="molecule type" value="Genomic_DNA"/>
</dbReference>
<accession>A0ABD3NT71</accession>
<organism evidence="1 2">
    <name type="scientific">Cyclotella atomus</name>
    <dbReference type="NCBI Taxonomy" id="382360"/>
    <lineage>
        <taxon>Eukaryota</taxon>
        <taxon>Sar</taxon>
        <taxon>Stramenopiles</taxon>
        <taxon>Ochrophyta</taxon>
        <taxon>Bacillariophyta</taxon>
        <taxon>Coscinodiscophyceae</taxon>
        <taxon>Thalassiosirophycidae</taxon>
        <taxon>Stephanodiscales</taxon>
        <taxon>Stephanodiscaceae</taxon>
        <taxon>Cyclotella</taxon>
    </lineage>
</organism>
<comment type="caution">
    <text evidence="1">The sequence shown here is derived from an EMBL/GenBank/DDBJ whole genome shotgun (WGS) entry which is preliminary data.</text>
</comment>
<protein>
    <submittedName>
        <fullName evidence="1">Uncharacterized protein</fullName>
    </submittedName>
</protein>
<dbReference type="Proteomes" id="UP001530400">
    <property type="component" value="Unassembled WGS sequence"/>
</dbReference>
<sequence length="381" mass="42363">MGIFVADEKLNVVKDSLRVGRNTKGSSRGLSVDLGDGACKWTELMREVPEELDLWKTLLVGFPSGDKRMAWVQMEALSGLPSKDDWDFVFNGYSNAPFIKTNYPHPSAVWSWDSEADQVALVLQFICRSMTSTPGVTRMPSSKSTSMDGTSTSIWRMAITVILKTDRVTICHRTFSATNPSVEIRIPDSYVELHRDHGDFIGTCEDAMKDPNFMNGHINPPNCGADTQDLNCDKITNSCRPVTIISADRLRDFTEGPKETEIIGDLAVHLDRGHRKQGTNDFDDRDISSDPNFSEFMLQEMLGEVCRLVDKYSADLWTDDINANRLVLLLSEHIPLLQTKIDSLLSGSCTLSVKDILGPGEGGSFWQKYCVKVLNGGVRGL</sequence>
<name>A0ABD3NT71_9STRA</name>
<proteinExistence type="predicted"/>
<reference evidence="1 2" key="1">
    <citation type="submission" date="2024-10" db="EMBL/GenBank/DDBJ databases">
        <title>Updated reference genomes for cyclostephanoid diatoms.</title>
        <authorList>
            <person name="Roberts W.R."/>
            <person name="Alverson A.J."/>
        </authorList>
    </citation>
    <scope>NUCLEOTIDE SEQUENCE [LARGE SCALE GENOMIC DNA]</scope>
    <source>
        <strain evidence="1 2">AJA010-31</strain>
    </source>
</reference>
<evidence type="ECO:0000313" key="2">
    <source>
        <dbReference type="Proteomes" id="UP001530400"/>
    </source>
</evidence>
<dbReference type="AlphaFoldDB" id="A0ABD3NT71"/>
<gene>
    <name evidence="1" type="ORF">ACHAWO_009908</name>
</gene>